<dbReference type="SUPFAM" id="SSF51316">
    <property type="entry name" value="Mss4-like"/>
    <property type="match status" value="1"/>
</dbReference>
<protein>
    <recommendedName>
        <fullName evidence="6">Peptide-methionine (R)-S-oxide reductase</fullName>
        <ecNumber evidence="6">1.8.4.12</ecNumber>
    </recommendedName>
</protein>
<gene>
    <name evidence="8" type="ORF">g.34614</name>
</gene>
<evidence type="ECO:0000256" key="4">
    <source>
        <dbReference type="ARBA" id="ARBA00023002"/>
    </source>
</evidence>
<keyword evidence="4 6" id="KW-0560">Oxidoreductase</keyword>
<dbReference type="GO" id="GO:0033743">
    <property type="term" value="F:peptide-methionine (R)-S-oxide reductase activity"/>
    <property type="evidence" value="ECO:0007669"/>
    <property type="project" value="UniProtKB-EC"/>
</dbReference>
<dbReference type="PANTHER" id="PTHR10173">
    <property type="entry name" value="METHIONINE SULFOXIDE REDUCTASE"/>
    <property type="match status" value="1"/>
</dbReference>
<dbReference type="InterPro" id="IPR011057">
    <property type="entry name" value="Mss4-like_sf"/>
</dbReference>
<sequence length="216" mass="24553">MFRFNVYKSLNTIVKYNSKELFILNSCNYKLYNLSQIKYFKNLCNVDVVTNTLSSDFQQLRNFSINMSDTEDKKSELKKRLTPLQYHVTQEKGTERAYSGKFYKCTDAGTYSCVVCDIPLFNSDTKFESHCGWPAFNDVLDQGKVKLTKDTSNVGANLLLLIANPGMIRTEVTCSNCGAHLGHVFNDGPPPKRKRFCINSASLNFHPANETQEKPN</sequence>
<dbReference type="Gene3D" id="2.170.150.20">
    <property type="entry name" value="Peptide methionine sulfoxide reductase"/>
    <property type="match status" value="1"/>
</dbReference>
<evidence type="ECO:0000313" key="8">
    <source>
        <dbReference type="EMBL" id="JAS33838.1"/>
    </source>
</evidence>
<dbReference type="Pfam" id="PF01641">
    <property type="entry name" value="SelR"/>
    <property type="match status" value="1"/>
</dbReference>
<organism evidence="8">
    <name type="scientific">Clastoptera arizonana</name>
    <name type="common">Arizona spittle bug</name>
    <dbReference type="NCBI Taxonomy" id="38151"/>
    <lineage>
        <taxon>Eukaryota</taxon>
        <taxon>Metazoa</taxon>
        <taxon>Ecdysozoa</taxon>
        <taxon>Arthropoda</taxon>
        <taxon>Hexapoda</taxon>
        <taxon>Insecta</taxon>
        <taxon>Pterygota</taxon>
        <taxon>Neoptera</taxon>
        <taxon>Paraneoptera</taxon>
        <taxon>Hemiptera</taxon>
        <taxon>Auchenorrhyncha</taxon>
        <taxon>Cercopoidea</taxon>
        <taxon>Clastopteridae</taxon>
        <taxon>Clastoptera</taxon>
    </lineage>
</organism>
<dbReference type="EC" id="1.8.4.12" evidence="6"/>
<reference evidence="8" key="1">
    <citation type="submission" date="2015-12" db="EMBL/GenBank/DDBJ databases">
        <title>De novo transcriptome assembly of four potential Pierce s Disease insect vectors from Arizona vineyards.</title>
        <authorList>
            <person name="Tassone E.E."/>
        </authorList>
    </citation>
    <scope>NUCLEOTIDE SEQUENCE</scope>
</reference>
<comment type="similarity">
    <text evidence="1 6">Belongs to the MsrB Met sulfoxide reductase family.</text>
</comment>
<dbReference type="FunFam" id="2.170.150.20:FF:000001">
    <property type="entry name" value="Peptide methionine sulfoxide reductase MsrB"/>
    <property type="match status" value="1"/>
</dbReference>
<keyword evidence="3 6" id="KW-0862">Zinc</keyword>
<evidence type="ECO:0000259" key="7">
    <source>
        <dbReference type="PROSITE" id="PS51790"/>
    </source>
</evidence>
<dbReference type="NCBIfam" id="TIGR00357">
    <property type="entry name" value="peptide-methionine (R)-S-oxide reductase MsrB"/>
    <property type="match status" value="1"/>
</dbReference>
<feature type="domain" description="MsrB" evidence="7">
    <location>
        <begin position="74"/>
        <end position="208"/>
    </location>
</feature>
<evidence type="ECO:0000256" key="6">
    <source>
        <dbReference type="RuleBase" id="RU365044"/>
    </source>
</evidence>
<dbReference type="PANTHER" id="PTHR10173:SF52">
    <property type="entry name" value="METHIONINE-R-SULFOXIDE REDUCTASE B1"/>
    <property type="match status" value="1"/>
</dbReference>
<comment type="function">
    <text evidence="6">Methionine-sulfoxide reductase that specifically reduces methionine (R)-sulfoxide back to methionine. While in many cases methionine oxidation is the result of random oxidation following oxidative stress, methionine oxidation is also a post-translational modification that takes place on specific residues.</text>
</comment>
<dbReference type="InterPro" id="IPR002579">
    <property type="entry name" value="Met_Sox_Rdtase_MsrB_dom"/>
</dbReference>
<evidence type="ECO:0000256" key="2">
    <source>
        <dbReference type="ARBA" id="ARBA00022723"/>
    </source>
</evidence>
<dbReference type="GO" id="GO:0005737">
    <property type="term" value="C:cytoplasm"/>
    <property type="evidence" value="ECO:0007669"/>
    <property type="project" value="TreeGrafter"/>
</dbReference>
<name>A0A1B6E7C4_9HEMI</name>
<dbReference type="InterPro" id="IPR028427">
    <property type="entry name" value="Met_Sox_Rdtase_MsrB"/>
</dbReference>
<keyword evidence="2 6" id="KW-0479">Metal-binding</keyword>
<dbReference type="AlphaFoldDB" id="A0A1B6E7C4"/>
<comment type="catalytic activity">
    <reaction evidence="5 6">
        <text>L-methionyl-[protein] + [thioredoxin]-disulfide + H2O = L-methionyl-(R)-S-oxide-[protein] + [thioredoxin]-dithiol</text>
        <dbReference type="Rhea" id="RHEA:24164"/>
        <dbReference type="Rhea" id="RHEA-COMP:10698"/>
        <dbReference type="Rhea" id="RHEA-COMP:10700"/>
        <dbReference type="Rhea" id="RHEA-COMP:12313"/>
        <dbReference type="Rhea" id="RHEA-COMP:12314"/>
        <dbReference type="ChEBI" id="CHEBI:15377"/>
        <dbReference type="ChEBI" id="CHEBI:16044"/>
        <dbReference type="ChEBI" id="CHEBI:29950"/>
        <dbReference type="ChEBI" id="CHEBI:45764"/>
        <dbReference type="ChEBI" id="CHEBI:50058"/>
        <dbReference type="EC" id="1.8.4.12"/>
    </reaction>
</comment>
<proteinExistence type="inferred from homology"/>
<accession>A0A1B6E7C4</accession>
<evidence type="ECO:0000256" key="3">
    <source>
        <dbReference type="ARBA" id="ARBA00022833"/>
    </source>
</evidence>
<dbReference type="GO" id="GO:0046872">
    <property type="term" value="F:metal ion binding"/>
    <property type="evidence" value="ECO:0007669"/>
    <property type="project" value="UniProtKB-KW"/>
</dbReference>
<dbReference type="PROSITE" id="PS51790">
    <property type="entry name" value="MSRB"/>
    <property type="match status" value="1"/>
</dbReference>
<dbReference type="GO" id="GO:0030091">
    <property type="term" value="P:protein repair"/>
    <property type="evidence" value="ECO:0007669"/>
    <property type="project" value="InterPro"/>
</dbReference>
<dbReference type="EMBL" id="GEDC01003460">
    <property type="protein sequence ID" value="JAS33838.1"/>
    <property type="molecule type" value="Transcribed_RNA"/>
</dbReference>
<dbReference type="GO" id="GO:0006979">
    <property type="term" value="P:response to oxidative stress"/>
    <property type="evidence" value="ECO:0007669"/>
    <property type="project" value="InterPro"/>
</dbReference>
<comment type="cofactor">
    <cofactor evidence="6">
        <name>Zn(2+)</name>
        <dbReference type="ChEBI" id="CHEBI:29105"/>
    </cofactor>
    <text evidence="6">Binds 1 zinc ion per subunit.</text>
</comment>
<evidence type="ECO:0000256" key="1">
    <source>
        <dbReference type="ARBA" id="ARBA00007174"/>
    </source>
</evidence>
<evidence type="ECO:0000256" key="5">
    <source>
        <dbReference type="ARBA" id="ARBA00048488"/>
    </source>
</evidence>